<dbReference type="CDD" id="cd00609">
    <property type="entry name" value="AAT_like"/>
    <property type="match status" value="1"/>
</dbReference>
<comment type="caution">
    <text evidence="13">The sequence shown here is derived from an EMBL/GenBank/DDBJ whole genome shotgun (WGS) entry which is preliminary data.</text>
</comment>
<proteinExistence type="inferred from homology"/>
<dbReference type="InterPro" id="IPR015421">
    <property type="entry name" value="PyrdxlP-dep_Trfase_major"/>
</dbReference>
<dbReference type="GO" id="GO:0004400">
    <property type="term" value="F:histidinol-phosphate transaminase activity"/>
    <property type="evidence" value="ECO:0007669"/>
    <property type="project" value="UniProtKB-UniRule"/>
</dbReference>
<keyword evidence="5 11" id="KW-0032">Aminotransferase</keyword>
<dbReference type="SUPFAM" id="SSF53383">
    <property type="entry name" value="PLP-dependent transferases"/>
    <property type="match status" value="1"/>
</dbReference>
<evidence type="ECO:0000256" key="11">
    <source>
        <dbReference type="HAMAP-Rule" id="MF_01023"/>
    </source>
</evidence>
<reference evidence="13" key="1">
    <citation type="submission" date="2020-10" db="EMBL/GenBank/DDBJ databases">
        <title>Connecting structure to function with the recovery of over 1000 high-quality activated sludge metagenome-assembled genomes encoding full-length rRNA genes using long-read sequencing.</title>
        <authorList>
            <person name="Singleton C.M."/>
            <person name="Petriglieri F."/>
            <person name="Kristensen J.M."/>
            <person name="Kirkegaard R.H."/>
            <person name="Michaelsen T.Y."/>
            <person name="Andersen M.H."/>
            <person name="Karst S.M."/>
            <person name="Dueholm M.S."/>
            <person name="Nielsen P.H."/>
            <person name="Albertsen M."/>
        </authorList>
    </citation>
    <scope>NUCLEOTIDE SEQUENCE</scope>
    <source>
        <strain evidence="13">Bjer_18-Q3-R1-45_BAT3C.347</strain>
    </source>
</reference>
<dbReference type="GO" id="GO:0030170">
    <property type="term" value="F:pyridoxal phosphate binding"/>
    <property type="evidence" value="ECO:0007669"/>
    <property type="project" value="InterPro"/>
</dbReference>
<evidence type="ECO:0000256" key="5">
    <source>
        <dbReference type="ARBA" id="ARBA00022576"/>
    </source>
</evidence>
<dbReference type="HAMAP" id="MF_01023">
    <property type="entry name" value="HisC_aminotrans_2"/>
    <property type="match status" value="1"/>
</dbReference>
<comment type="subunit">
    <text evidence="4 11">Homodimer.</text>
</comment>
<sequence>MAFDPRDLIRPEILRLKAYQVADARDMVKLDAMENPYPLPEDLRKAAAGLVSDAALNRYPDSQAAELRHAIRKRLGVPEGAQILFGNGSDELIQLIALALAKPGATILAPEPSFVMYRMIATFCGMHYVGVPLTEQFSLDPDEMVLRIEQHQPAVVFIAYPNNPTGTLFDADAMARVLHAAPGLVVIDEAYHAFAGSSFMEELRRHPNLLVMRTLSKLGLAALRLGFVAGAPQWLAEIDKLRLPYNINSLTQAIATHLVENVGRLNAQAAAIVTSRTQLAHALADMPDLRIWQSHANFILFRVPNAPRTFDLLKRQRVLIKNLHGTHPMLDNCLRVTVGTPGENAIFLNALRASLA</sequence>
<keyword evidence="7 11" id="KW-0808">Transferase</keyword>
<dbReference type="InterPro" id="IPR015424">
    <property type="entry name" value="PyrdxlP-dep_Trfase"/>
</dbReference>
<evidence type="ECO:0000313" key="14">
    <source>
        <dbReference type="Proteomes" id="UP000807785"/>
    </source>
</evidence>
<name>A0A9D7HNU4_9PROT</name>
<comment type="catalytic activity">
    <reaction evidence="10 11">
        <text>L-histidinol phosphate + 2-oxoglutarate = 3-(imidazol-4-yl)-2-oxopropyl phosphate + L-glutamate</text>
        <dbReference type="Rhea" id="RHEA:23744"/>
        <dbReference type="ChEBI" id="CHEBI:16810"/>
        <dbReference type="ChEBI" id="CHEBI:29985"/>
        <dbReference type="ChEBI" id="CHEBI:57766"/>
        <dbReference type="ChEBI" id="CHEBI:57980"/>
        <dbReference type="EC" id="2.6.1.9"/>
    </reaction>
</comment>
<keyword evidence="8 11" id="KW-0663">Pyridoxal phosphate</keyword>
<comment type="similarity">
    <text evidence="3 11">Belongs to the class-II pyridoxal-phosphate-dependent aminotransferase family. Histidinol-phosphate aminotransferase subfamily.</text>
</comment>
<evidence type="ECO:0000256" key="10">
    <source>
        <dbReference type="ARBA" id="ARBA00047481"/>
    </source>
</evidence>
<organism evidence="13 14">
    <name type="scientific">Candidatus Methylophosphatis roskildensis</name>
    <dbReference type="NCBI Taxonomy" id="2899263"/>
    <lineage>
        <taxon>Bacteria</taxon>
        <taxon>Pseudomonadati</taxon>
        <taxon>Pseudomonadota</taxon>
        <taxon>Betaproteobacteria</taxon>
        <taxon>Nitrosomonadales</taxon>
        <taxon>Sterolibacteriaceae</taxon>
        <taxon>Candidatus Methylophosphatis</taxon>
    </lineage>
</organism>
<dbReference type="Gene3D" id="3.40.640.10">
    <property type="entry name" value="Type I PLP-dependent aspartate aminotransferase-like (Major domain)"/>
    <property type="match status" value="1"/>
</dbReference>
<feature type="modified residue" description="N6-(pyridoxal phosphate)lysine" evidence="11">
    <location>
        <position position="217"/>
    </location>
</feature>
<dbReference type="NCBIfam" id="TIGR01141">
    <property type="entry name" value="hisC"/>
    <property type="match status" value="1"/>
</dbReference>
<evidence type="ECO:0000256" key="6">
    <source>
        <dbReference type="ARBA" id="ARBA00022605"/>
    </source>
</evidence>
<evidence type="ECO:0000256" key="1">
    <source>
        <dbReference type="ARBA" id="ARBA00001933"/>
    </source>
</evidence>
<dbReference type="InterPro" id="IPR005861">
    <property type="entry name" value="HisP_aminotrans"/>
</dbReference>
<evidence type="ECO:0000256" key="2">
    <source>
        <dbReference type="ARBA" id="ARBA00005011"/>
    </source>
</evidence>
<evidence type="ECO:0000259" key="12">
    <source>
        <dbReference type="Pfam" id="PF00155"/>
    </source>
</evidence>
<dbReference type="GO" id="GO:0000105">
    <property type="term" value="P:L-histidine biosynthetic process"/>
    <property type="evidence" value="ECO:0007669"/>
    <property type="project" value="UniProtKB-UniRule"/>
</dbReference>
<dbReference type="Pfam" id="PF00155">
    <property type="entry name" value="Aminotran_1_2"/>
    <property type="match status" value="1"/>
</dbReference>
<dbReference type="InterPro" id="IPR004839">
    <property type="entry name" value="Aminotransferase_I/II_large"/>
</dbReference>
<evidence type="ECO:0000256" key="9">
    <source>
        <dbReference type="ARBA" id="ARBA00023102"/>
    </source>
</evidence>
<feature type="domain" description="Aminotransferase class I/classII large" evidence="12">
    <location>
        <begin position="26"/>
        <end position="351"/>
    </location>
</feature>
<dbReference type="PANTHER" id="PTHR42885:SF2">
    <property type="entry name" value="HISTIDINOL-PHOSPHATE AMINOTRANSFERASE"/>
    <property type="match status" value="1"/>
</dbReference>
<dbReference type="Proteomes" id="UP000807785">
    <property type="component" value="Unassembled WGS sequence"/>
</dbReference>
<comment type="pathway">
    <text evidence="2 11">Amino-acid biosynthesis; L-histidine biosynthesis; L-histidine from 5-phospho-alpha-D-ribose 1-diphosphate: step 7/9.</text>
</comment>
<dbReference type="Gene3D" id="3.90.1150.10">
    <property type="entry name" value="Aspartate Aminotransferase, domain 1"/>
    <property type="match status" value="1"/>
</dbReference>
<evidence type="ECO:0000313" key="13">
    <source>
        <dbReference type="EMBL" id="MBK6975158.1"/>
    </source>
</evidence>
<accession>A0A9D7HNU4</accession>
<evidence type="ECO:0000256" key="4">
    <source>
        <dbReference type="ARBA" id="ARBA00011738"/>
    </source>
</evidence>
<evidence type="ECO:0000256" key="7">
    <source>
        <dbReference type="ARBA" id="ARBA00022679"/>
    </source>
</evidence>
<evidence type="ECO:0000256" key="3">
    <source>
        <dbReference type="ARBA" id="ARBA00007970"/>
    </source>
</evidence>
<dbReference type="AlphaFoldDB" id="A0A9D7HNU4"/>
<keyword evidence="6 11" id="KW-0028">Amino-acid biosynthesis</keyword>
<gene>
    <name evidence="11" type="primary">hisC</name>
    <name evidence="13" type="ORF">IPH26_20205</name>
</gene>
<keyword evidence="9 11" id="KW-0368">Histidine biosynthesis</keyword>
<evidence type="ECO:0000256" key="8">
    <source>
        <dbReference type="ARBA" id="ARBA00022898"/>
    </source>
</evidence>
<comment type="cofactor">
    <cofactor evidence="1 11">
        <name>pyridoxal 5'-phosphate</name>
        <dbReference type="ChEBI" id="CHEBI:597326"/>
    </cofactor>
</comment>
<dbReference type="EC" id="2.6.1.9" evidence="11"/>
<dbReference type="EMBL" id="JADJEV010000005">
    <property type="protein sequence ID" value="MBK6975158.1"/>
    <property type="molecule type" value="Genomic_DNA"/>
</dbReference>
<dbReference type="InterPro" id="IPR015422">
    <property type="entry name" value="PyrdxlP-dep_Trfase_small"/>
</dbReference>
<protein>
    <recommendedName>
        <fullName evidence="11">Histidinol-phosphate aminotransferase</fullName>
        <ecNumber evidence="11">2.6.1.9</ecNumber>
    </recommendedName>
    <alternativeName>
        <fullName evidence="11">Imidazole acetol-phosphate transaminase</fullName>
    </alternativeName>
</protein>
<dbReference type="PANTHER" id="PTHR42885">
    <property type="entry name" value="HISTIDINOL-PHOSPHATE AMINOTRANSFERASE-RELATED"/>
    <property type="match status" value="1"/>
</dbReference>